<dbReference type="Proteomes" id="UP000307756">
    <property type="component" value="Unassembled WGS sequence"/>
</dbReference>
<name>A0A4U1D7R4_9BACI</name>
<feature type="transmembrane region" description="Helical" evidence="1">
    <location>
        <begin position="75"/>
        <end position="96"/>
    </location>
</feature>
<keyword evidence="1" id="KW-0812">Transmembrane</keyword>
<dbReference type="SUPFAM" id="SSF158560">
    <property type="entry name" value="BH3980-like"/>
    <property type="match status" value="1"/>
</dbReference>
<feature type="transmembrane region" description="Helical" evidence="1">
    <location>
        <begin position="196"/>
        <end position="212"/>
    </location>
</feature>
<dbReference type="RefSeq" id="WP_136831694.1">
    <property type="nucleotide sequence ID" value="NZ_SWBM01000002.1"/>
</dbReference>
<comment type="caution">
    <text evidence="3">The sequence shown here is derived from an EMBL/GenBank/DDBJ whole genome shotgun (WGS) entry which is preliminary data.</text>
</comment>
<reference evidence="3 4" key="1">
    <citation type="journal article" date="2011" name="J. Microbiol.">
        <title>Bacillus kyonggiensis sp. nov., isolated from soil of a lettuce field.</title>
        <authorList>
            <person name="Dong K."/>
            <person name="Lee S."/>
        </authorList>
    </citation>
    <scope>NUCLEOTIDE SEQUENCE [LARGE SCALE GENOMIC DNA]</scope>
    <source>
        <strain evidence="3 4">NB22</strain>
    </source>
</reference>
<feature type="transmembrane region" description="Helical" evidence="1">
    <location>
        <begin position="170"/>
        <end position="189"/>
    </location>
</feature>
<proteinExistence type="predicted"/>
<evidence type="ECO:0000313" key="4">
    <source>
        <dbReference type="Proteomes" id="UP000307756"/>
    </source>
</evidence>
<dbReference type="Pfam" id="PF08006">
    <property type="entry name" value="HAAS_TM"/>
    <property type="match status" value="1"/>
</dbReference>
<dbReference type="EMBL" id="SWBM01000002">
    <property type="protein sequence ID" value="TKC17106.1"/>
    <property type="molecule type" value="Genomic_DNA"/>
</dbReference>
<feature type="transmembrane region" description="Helical" evidence="1">
    <location>
        <begin position="108"/>
        <end position="127"/>
    </location>
</feature>
<dbReference type="Gene3D" id="1.10.1900.10">
    <property type="entry name" value="c-terminal domain of poly(a) binding protein"/>
    <property type="match status" value="1"/>
</dbReference>
<feature type="transmembrane region" description="Helical" evidence="1">
    <location>
        <begin position="224"/>
        <end position="242"/>
    </location>
</feature>
<evidence type="ECO:0000259" key="2">
    <source>
        <dbReference type="Pfam" id="PF08006"/>
    </source>
</evidence>
<keyword evidence="1" id="KW-0472">Membrane</keyword>
<accession>A0A4U1D7R4</accession>
<keyword evidence="1" id="KW-1133">Transmembrane helix</keyword>
<gene>
    <name evidence="3" type="ORF">FA727_13710</name>
</gene>
<dbReference type="InterPro" id="IPR012963">
    <property type="entry name" value="HAAS_TM"/>
</dbReference>
<feature type="transmembrane region" description="Helical" evidence="1">
    <location>
        <begin position="139"/>
        <end position="158"/>
    </location>
</feature>
<evidence type="ECO:0000256" key="1">
    <source>
        <dbReference type="SAM" id="Phobius"/>
    </source>
</evidence>
<evidence type="ECO:0000313" key="3">
    <source>
        <dbReference type="EMBL" id="TKC17106.1"/>
    </source>
</evidence>
<dbReference type="AlphaFoldDB" id="A0A4U1D7R4"/>
<feature type="domain" description="HAAS transmembrane region" evidence="2">
    <location>
        <begin position="89"/>
        <end position="204"/>
    </location>
</feature>
<organism evidence="3 4">
    <name type="scientific">Robertmurraya kyonggiensis</name>
    <dbReference type="NCBI Taxonomy" id="1037680"/>
    <lineage>
        <taxon>Bacteria</taxon>
        <taxon>Bacillati</taxon>
        <taxon>Bacillota</taxon>
        <taxon>Bacilli</taxon>
        <taxon>Bacillales</taxon>
        <taxon>Bacillaceae</taxon>
        <taxon>Robertmurraya</taxon>
    </lineage>
</organism>
<dbReference type="PANTHER" id="PTHR41307:SF1">
    <property type="entry name" value="MEMBRANE PROTEIN"/>
    <property type="match status" value="1"/>
</dbReference>
<dbReference type="PANTHER" id="PTHR41307">
    <property type="entry name" value="MEMBRANE PROTEIN-RELATED"/>
    <property type="match status" value="1"/>
</dbReference>
<sequence>MKISKDSREFLENLRLYLFSSGKNGKEIEEIIGELEDHLFEAEKNGKNVEDIIGKTPKEYMEQIANEMSIDIKGLLKYIPIIVIGAFSYILLGDAIRGELEYSVFEMVGYPFIFLFSLLLTSVLFKYVASNKISKIKEWFMFGVMGSTPLVLFIALIFLDRFYHTPAIQLGVVGKVIAIILPILVFVGIAIWSKTWVSIVLPIILFFPEFILDRTDLVESTKLTVSGIIVPVCFVAYALIVMKIEKNKEKKLTEQ</sequence>
<keyword evidence="4" id="KW-1185">Reference proteome</keyword>
<dbReference type="OrthoDB" id="1750748at2"/>
<protein>
    <recommendedName>
        <fullName evidence="2">HAAS transmembrane region domain-containing protein</fullName>
    </recommendedName>
</protein>